<dbReference type="PROSITE" id="PS51712">
    <property type="entry name" value="G_ENGA"/>
    <property type="match status" value="2"/>
</dbReference>
<dbReference type="PIRSF" id="PIRSF006485">
    <property type="entry name" value="GTP-binding_EngA"/>
    <property type="match status" value="1"/>
</dbReference>
<evidence type="ECO:0000256" key="8">
    <source>
        <dbReference type="HAMAP-Rule" id="MF_00195"/>
    </source>
</evidence>
<dbReference type="InterPro" id="IPR015946">
    <property type="entry name" value="KH_dom-like_a/b"/>
</dbReference>
<feature type="binding site" evidence="8">
    <location>
        <begin position="227"/>
        <end position="231"/>
    </location>
    <ligand>
        <name>GTP</name>
        <dbReference type="ChEBI" id="CHEBI:37565"/>
        <label>2</label>
    </ligand>
</feature>
<comment type="function">
    <text evidence="8 10">GTPase that plays an essential role in the late steps of ribosome biogenesis.</text>
</comment>
<dbReference type="NCBIfam" id="TIGR03594">
    <property type="entry name" value="GTPase_EngA"/>
    <property type="match status" value="1"/>
</dbReference>
<dbReference type="HAMAP" id="MF_00195">
    <property type="entry name" value="GTPase_Der"/>
    <property type="match status" value="1"/>
</dbReference>
<evidence type="ECO:0000256" key="4">
    <source>
        <dbReference type="ARBA" id="ARBA00022737"/>
    </source>
</evidence>
<dbReference type="Pfam" id="PF01926">
    <property type="entry name" value="MMR_HSR1"/>
    <property type="match status" value="2"/>
</dbReference>
<comment type="caution">
    <text evidence="12">The sequence shown here is derived from an EMBL/GenBank/DDBJ whole genome shotgun (WGS) entry which is preliminary data.</text>
</comment>
<feature type="binding site" evidence="8">
    <location>
        <begin position="180"/>
        <end position="187"/>
    </location>
    <ligand>
        <name>GTP</name>
        <dbReference type="ChEBI" id="CHEBI:37565"/>
        <label>2</label>
    </ligand>
</feature>
<dbReference type="Gene3D" id="3.30.300.20">
    <property type="match status" value="1"/>
</dbReference>
<evidence type="ECO:0000256" key="2">
    <source>
        <dbReference type="ARBA" id="ARBA00020953"/>
    </source>
</evidence>
<evidence type="ECO:0000256" key="1">
    <source>
        <dbReference type="ARBA" id="ARBA00008279"/>
    </source>
</evidence>
<feature type="binding site" evidence="8">
    <location>
        <begin position="8"/>
        <end position="15"/>
    </location>
    <ligand>
        <name>GTP</name>
        <dbReference type="ChEBI" id="CHEBI:37565"/>
        <label>1</label>
    </ligand>
</feature>
<dbReference type="InterPro" id="IPR016484">
    <property type="entry name" value="GTPase_Der"/>
</dbReference>
<dbReference type="InterPro" id="IPR031166">
    <property type="entry name" value="G_ENGA"/>
</dbReference>
<dbReference type="CDD" id="cd01894">
    <property type="entry name" value="EngA1"/>
    <property type="match status" value="1"/>
</dbReference>
<keyword evidence="3 8" id="KW-0690">Ribosome biogenesis</keyword>
<evidence type="ECO:0000256" key="3">
    <source>
        <dbReference type="ARBA" id="ARBA00022517"/>
    </source>
</evidence>
<accession>A0ABS0WWA8</accession>
<dbReference type="InterPro" id="IPR006073">
    <property type="entry name" value="GTP-bd"/>
</dbReference>
<evidence type="ECO:0000256" key="9">
    <source>
        <dbReference type="PROSITE-ProRule" id="PRU01049"/>
    </source>
</evidence>
<evidence type="ECO:0000313" key="12">
    <source>
        <dbReference type="EMBL" id="MBJ2176242.1"/>
    </source>
</evidence>
<keyword evidence="6 8" id="KW-0342">GTP-binding</keyword>
<dbReference type="SUPFAM" id="SSF52540">
    <property type="entry name" value="P-loop containing nucleoside triphosphate hydrolases"/>
    <property type="match status" value="2"/>
</dbReference>
<protein>
    <recommendedName>
        <fullName evidence="2 8">GTPase Der</fullName>
    </recommendedName>
    <alternativeName>
        <fullName evidence="7 8">GTP-binding protein EngA</fullName>
    </alternativeName>
</protein>
<evidence type="ECO:0000256" key="10">
    <source>
        <dbReference type="RuleBase" id="RU004481"/>
    </source>
</evidence>
<dbReference type="InterPro" id="IPR005225">
    <property type="entry name" value="Small_GTP-bd"/>
</dbReference>
<dbReference type="EMBL" id="JAEHFJ010000013">
    <property type="protein sequence ID" value="MBJ2176242.1"/>
    <property type="molecule type" value="Genomic_DNA"/>
</dbReference>
<feature type="domain" description="EngA-type G" evidence="11">
    <location>
        <begin position="174"/>
        <end position="349"/>
    </location>
</feature>
<dbReference type="Pfam" id="PF14714">
    <property type="entry name" value="KH_dom-like"/>
    <property type="match status" value="1"/>
</dbReference>
<evidence type="ECO:0000259" key="11">
    <source>
        <dbReference type="PROSITE" id="PS51712"/>
    </source>
</evidence>
<feature type="domain" description="EngA-type G" evidence="11">
    <location>
        <begin position="2"/>
        <end position="166"/>
    </location>
</feature>
<dbReference type="Gene3D" id="3.40.50.300">
    <property type="entry name" value="P-loop containing nucleotide triphosphate hydrolases"/>
    <property type="match status" value="2"/>
</dbReference>
<comment type="similarity">
    <text evidence="1 8 9 10">Belongs to the TRAFAC class TrmE-Era-EngA-EngB-Septin-like GTPase superfamily. EngA (Der) GTPase family.</text>
</comment>
<evidence type="ECO:0000313" key="13">
    <source>
        <dbReference type="Proteomes" id="UP000623301"/>
    </source>
</evidence>
<feature type="binding site" evidence="8">
    <location>
        <begin position="292"/>
        <end position="295"/>
    </location>
    <ligand>
        <name>GTP</name>
        <dbReference type="ChEBI" id="CHEBI:37565"/>
        <label>2</label>
    </ligand>
</feature>
<organism evidence="12 13">
    <name type="scientific">Aureibaculum flavum</name>
    <dbReference type="NCBI Taxonomy" id="2795986"/>
    <lineage>
        <taxon>Bacteria</taxon>
        <taxon>Pseudomonadati</taxon>
        <taxon>Bacteroidota</taxon>
        <taxon>Flavobacteriia</taxon>
        <taxon>Flavobacteriales</taxon>
        <taxon>Flavobacteriaceae</taxon>
        <taxon>Aureibaculum</taxon>
    </lineage>
</organism>
<name>A0ABS0WWA8_9FLAO</name>
<dbReference type="InterPro" id="IPR027417">
    <property type="entry name" value="P-loop_NTPase"/>
</dbReference>
<dbReference type="InterPro" id="IPR032859">
    <property type="entry name" value="KH_dom-like"/>
</dbReference>
<evidence type="ECO:0000256" key="5">
    <source>
        <dbReference type="ARBA" id="ARBA00022741"/>
    </source>
</evidence>
<sequence>MSIVAIVGRPNVGKSTFFNRLIQRREAIVDATSGVTRDRHYGKSEWNGREFTLIDTGGYVKGSDDVFEAEIDKQVELAIDEADVILFMVDVETGVTGMDEDVSKLLRKVKKPVLLVINKVDNSKRNADAVEFYALGLGEYYTIASINGSGTGDLLDAIVKVLPEREEENNEDLPRFAVVGRPNAGKSSFINALIGEDRYIVTDIAGTTRDSIDTKYNRFGFEFNLVDTAGIRRKSKVKEDLEFYSVMRSVRAIEHSDVIILVLDATRGFEGQDQNIFWLAEKNKKGVIILVNKWDLVEKETKTTKEYEAKIRREIEPFTDVPILFVSVLTKQRIFKAIETAVEVFERRKNRISTSKLNDTMLDIIERNPPPANKGKFVKIKYCMQLPTPTPQFVFFCNLPQYVKEAYKRFLENKMRDIFDFHGVPIIIYFRQK</sequence>
<evidence type="ECO:0000256" key="6">
    <source>
        <dbReference type="ARBA" id="ARBA00023134"/>
    </source>
</evidence>
<dbReference type="PANTHER" id="PTHR43834:SF6">
    <property type="entry name" value="GTPASE DER"/>
    <property type="match status" value="1"/>
</dbReference>
<dbReference type="Proteomes" id="UP000623301">
    <property type="component" value="Unassembled WGS sequence"/>
</dbReference>
<dbReference type="PRINTS" id="PR00326">
    <property type="entry name" value="GTP1OBG"/>
</dbReference>
<comment type="subunit">
    <text evidence="8">Associates with the 50S ribosomal subunit.</text>
</comment>
<keyword evidence="4 10" id="KW-0677">Repeat</keyword>
<feature type="binding site" evidence="8">
    <location>
        <begin position="55"/>
        <end position="59"/>
    </location>
    <ligand>
        <name>GTP</name>
        <dbReference type="ChEBI" id="CHEBI:37565"/>
        <label>1</label>
    </ligand>
</feature>
<gene>
    <name evidence="8 12" type="primary">der</name>
    <name evidence="12" type="ORF">JBL43_18470</name>
</gene>
<dbReference type="PANTHER" id="PTHR43834">
    <property type="entry name" value="GTPASE DER"/>
    <property type="match status" value="1"/>
</dbReference>
<dbReference type="NCBIfam" id="TIGR00231">
    <property type="entry name" value="small_GTP"/>
    <property type="match status" value="2"/>
</dbReference>
<dbReference type="CDD" id="cd01895">
    <property type="entry name" value="EngA2"/>
    <property type="match status" value="1"/>
</dbReference>
<keyword evidence="13" id="KW-1185">Reference proteome</keyword>
<dbReference type="RefSeq" id="WP_198842841.1">
    <property type="nucleotide sequence ID" value="NZ_JAEHFJ010000013.1"/>
</dbReference>
<proteinExistence type="inferred from homology"/>
<keyword evidence="5 8" id="KW-0547">Nucleotide-binding</keyword>
<feature type="binding site" evidence="8">
    <location>
        <begin position="118"/>
        <end position="121"/>
    </location>
    <ligand>
        <name>GTP</name>
        <dbReference type="ChEBI" id="CHEBI:37565"/>
        <label>1</label>
    </ligand>
</feature>
<reference evidence="12 13" key="1">
    <citation type="submission" date="2020-12" db="EMBL/GenBank/DDBJ databases">
        <title>Aureibaculum luteum sp. nov. and Aureibaculum flavum sp. nov., novel members of the family Flavobacteriaceae isolated from Antarctic intertidal sediments.</title>
        <authorList>
            <person name="He X."/>
            <person name="Zhang X."/>
        </authorList>
    </citation>
    <scope>NUCLEOTIDE SEQUENCE [LARGE SCALE GENOMIC DNA]</scope>
    <source>
        <strain evidence="12 13">A20</strain>
    </source>
</reference>
<evidence type="ECO:0000256" key="7">
    <source>
        <dbReference type="ARBA" id="ARBA00032345"/>
    </source>
</evidence>